<dbReference type="Gene3D" id="2.160.10.10">
    <property type="entry name" value="Hexapeptide repeat proteins"/>
    <property type="match status" value="1"/>
</dbReference>
<dbReference type="InterPro" id="IPR029044">
    <property type="entry name" value="Nucleotide-diphossugar_trans"/>
</dbReference>
<keyword evidence="12" id="KW-1185">Reference proteome</keyword>
<dbReference type="Pfam" id="PF01704">
    <property type="entry name" value="UDPGP"/>
    <property type="match status" value="1"/>
</dbReference>
<evidence type="ECO:0000313" key="12">
    <source>
        <dbReference type="Proteomes" id="UP000013827"/>
    </source>
</evidence>
<dbReference type="AlphaFoldDB" id="A0A0D3IZC5"/>
<dbReference type="RefSeq" id="XP_005769039.1">
    <property type="nucleotide sequence ID" value="XM_005768982.1"/>
</dbReference>
<reference evidence="11" key="2">
    <citation type="submission" date="2024-10" db="UniProtKB">
        <authorList>
            <consortium name="EnsemblProtists"/>
        </authorList>
    </citation>
    <scope>IDENTIFICATION</scope>
</reference>
<dbReference type="GO" id="GO:0003983">
    <property type="term" value="F:UTP:glucose-1-phosphate uridylyltransferase activity"/>
    <property type="evidence" value="ECO:0007669"/>
    <property type="project" value="UniProtKB-EC"/>
</dbReference>
<dbReference type="eggNOG" id="KOG2638">
    <property type="taxonomic scope" value="Eukaryota"/>
</dbReference>
<dbReference type="SUPFAM" id="SSF53448">
    <property type="entry name" value="Nucleotide-diphospho-sugar transferases"/>
    <property type="match status" value="1"/>
</dbReference>
<keyword evidence="7 10" id="KW-1133">Transmembrane helix</keyword>
<organism evidence="11 12">
    <name type="scientific">Emiliania huxleyi (strain CCMP1516)</name>
    <dbReference type="NCBI Taxonomy" id="280463"/>
    <lineage>
        <taxon>Eukaryota</taxon>
        <taxon>Haptista</taxon>
        <taxon>Haptophyta</taxon>
        <taxon>Prymnesiophyceae</taxon>
        <taxon>Isochrysidales</taxon>
        <taxon>Noelaerhabdaceae</taxon>
        <taxon>Emiliania</taxon>
    </lineage>
</organism>
<dbReference type="EnsemblProtists" id="EOD16610">
    <property type="protein sequence ID" value="EOD16610"/>
    <property type="gene ID" value="EMIHUDRAFT_118927"/>
</dbReference>
<feature type="transmembrane region" description="Helical" evidence="10">
    <location>
        <begin position="602"/>
        <end position="623"/>
    </location>
</feature>
<feature type="transmembrane region" description="Helical" evidence="10">
    <location>
        <begin position="643"/>
        <end position="664"/>
    </location>
</feature>
<keyword evidence="5 10" id="KW-0812">Transmembrane</keyword>
<dbReference type="HOGENOM" id="CLU_326655_0_0_1"/>
<dbReference type="GO" id="GO:0046873">
    <property type="term" value="F:metal ion transmembrane transporter activity"/>
    <property type="evidence" value="ECO:0007669"/>
    <property type="project" value="InterPro"/>
</dbReference>
<feature type="region of interest" description="Disordered" evidence="9">
    <location>
        <begin position="44"/>
        <end position="131"/>
    </location>
</feature>
<evidence type="ECO:0000256" key="7">
    <source>
        <dbReference type="ARBA" id="ARBA00022989"/>
    </source>
</evidence>
<evidence type="ECO:0000256" key="5">
    <source>
        <dbReference type="ARBA" id="ARBA00022692"/>
    </source>
</evidence>
<name>A0A0D3IZC5_EMIH1</name>
<dbReference type="Proteomes" id="UP000013827">
    <property type="component" value="Unassembled WGS sequence"/>
</dbReference>
<dbReference type="STRING" id="2903.R1DQ62"/>
<dbReference type="InterPro" id="IPR002618">
    <property type="entry name" value="UDPGP_fam"/>
</dbReference>
<comment type="subcellular location">
    <subcellularLocation>
        <location evidence="1">Membrane</location>
        <topology evidence="1">Multi-pass membrane protein</topology>
    </subcellularLocation>
</comment>
<keyword evidence="8 10" id="KW-0472">Membrane</keyword>
<dbReference type="Gene3D" id="3.90.550.10">
    <property type="entry name" value="Spore Coat Polysaccharide Biosynthesis Protein SpsA, Chain A"/>
    <property type="match status" value="1"/>
</dbReference>
<accession>A0A0D3IZC5</accession>
<reference evidence="12" key="1">
    <citation type="journal article" date="2013" name="Nature">
        <title>Pan genome of the phytoplankton Emiliania underpins its global distribution.</title>
        <authorList>
            <person name="Read B.A."/>
            <person name="Kegel J."/>
            <person name="Klute M.J."/>
            <person name="Kuo A."/>
            <person name="Lefebvre S.C."/>
            <person name="Maumus F."/>
            <person name="Mayer C."/>
            <person name="Miller J."/>
            <person name="Monier A."/>
            <person name="Salamov A."/>
            <person name="Young J."/>
            <person name="Aguilar M."/>
            <person name="Claverie J.M."/>
            <person name="Frickenhaus S."/>
            <person name="Gonzalez K."/>
            <person name="Herman E.K."/>
            <person name="Lin Y.C."/>
            <person name="Napier J."/>
            <person name="Ogata H."/>
            <person name="Sarno A.F."/>
            <person name="Shmutz J."/>
            <person name="Schroeder D."/>
            <person name="de Vargas C."/>
            <person name="Verret F."/>
            <person name="von Dassow P."/>
            <person name="Valentin K."/>
            <person name="Van de Peer Y."/>
            <person name="Wheeler G."/>
            <person name="Dacks J.B."/>
            <person name="Delwiche C.F."/>
            <person name="Dyhrman S.T."/>
            <person name="Glockner G."/>
            <person name="John U."/>
            <person name="Richards T."/>
            <person name="Worden A.Z."/>
            <person name="Zhang X."/>
            <person name="Grigoriev I.V."/>
            <person name="Allen A.E."/>
            <person name="Bidle K."/>
            <person name="Borodovsky M."/>
            <person name="Bowler C."/>
            <person name="Brownlee C."/>
            <person name="Cock J.M."/>
            <person name="Elias M."/>
            <person name="Gladyshev V.N."/>
            <person name="Groth M."/>
            <person name="Guda C."/>
            <person name="Hadaegh A."/>
            <person name="Iglesias-Rodriguez M.D."/>
            <person name="Jenkins J."/>
            <person name="Jones B.M."/>
            <person name="Lawson T."/>
            <person name="Leese F."/>
            <person name="Lindquist E."/>
            <person name="Lobanov A."/>
            <person name="Lomsadze A."/>
            <person name="Malik S.B."/>
            <person name="Marsh M.E."/>
            <person name="Mackinder L."/>
            <person name="Mock T."/>
            <person name="Mueller-Roeber B."/>
            <person name="Pagarete A."/>
            <person name="Parker M."/>
            <person name="Probert I."/>
            <person name="Quesneville H."/>
            <person name="Raines C."/>
            <person name="Rensing S.A."/>
            <person name="Riano-Pachon D.M."/>
            <person name="Richier S."/>
            <person name="Rokitta S."/>
            <person name="Shiraiwa Y."/>
            <person name="Soanes D.M."/>
            <person name="van der Giezen M."/>
            <person name="Wahlund T.M."/>
            <person name="Williams B."/>
            <person name="Wilson W."/>
            <person name="Wolfe G."/>
            <person name="Wurch L.L."/>
        </authorList>
    </citation>
    <scope>NUCLEOTIDE SEQUENCE</scope>
</reference>
<dbReference type="Pfam" id="PF02535">
    <property type="entry name" value="Zip"/>
    <property type="match status" value="1"/>
</dbReference>
<evidence type="ECO:0000256" key="6">
    <source>
        <dbReference type="ARBA" id="ARBA00022695"/>
    </source>
</evidence>
<dbReference type="eggNOG" id="KOG2693">
    <property type="taxonomic scope" value="Eukaryota"/>
</dbReference>
<evidence type="ECO:0000256" key="3">
    <source>
        <dbReference type="ARBA" id="ARBA00012415"/>
    </source>
</evidence>
<feature type="transmembrane region" description="Helical" evidence="10">
    <location>
        <begin position="850"/>
        <end position="868"/>
    </location>
</feature>
<feature type="region of interest" description="Disordered" evidence="9">
    <location>
        <begin position="159"/>
        <end position="179"/>
    </location>
</feature>
<protein>
    <recommendedName>
        <fullName evidence="3">UTP--glucose-1-phosphate uridylyltransferase</fullName>
        <ecNumber evidence="3">2.7.7.9</ecNumber>
    </recommendedName>
</protein>
<keyword evidence="6" id="KW-0548">Nucleotidyltransferase</keyword>
<evidence type="ECO:0000256" key="8">
    <source>
        <dbReference type="ARBA" id="ARBA00023136"/>
    </source>
</evidence>
<dbReference type="PaxDb" id="2903-EOD16610"/>
<dbReference type="GO" id="GO:0016020">
    <property type="term" value="C:membrane"/>
    <property type="evidence" value="ECO:0007669"/>
    <property type="project" value="UniProtKB-SubCell"/>
</dbReference>
<keyword evidence="4" id="KW-0808">Transferase</keyword>
<evidence type="ECO:0000256" key="1">
    <source>
        <dbReference type="ARBA" id="ARBA00004141"/>
    </source>
</evidence>
<evidence type="ECO:0000313" key="11">
    <source>
        <dbReference type="EnsemblProtists" id="EOD16610"/>
    </source>
</evidence>
<feature type="transmembrane region" description="Helical" evidence="10">
    <location>
        <begin position="814"/>
        <end position="830"/>
    </location>
</feature>
<dbReference type="KEGG" id="ehx:EMIHUDRAFT_118927"/>
<evidence type="ECO:0000256" key="9">
    <source>
        <dbReference type="SAM" id="MobiDB-lite"/>
    </source>
</evidence>
<feature type="transmembrane region" description="Helical" evidence="10">
    <location>
        <begin position="569"/>
        <end position="590"/>
    </location>
</feature>
<dbReference type="GeneID" id="17262768"/>
<evidence type="ECO:0000256" key="2">
    <source>
        <dbReference type="ARBA" id="ARBA00010401"/>
    </source>
</evidence>
<dbReference type="InterPro" id="IPR003689">
    <property type="entry name" value="ZIP"/>
</dbReference>
<feature type="compositionally biased region" description="Basic and acidic residues" evidence="9">
    <location>
        <begin position="44"/>
        <end position="59"/>
    </location>
</feature>
<proteinExistence type="inferred from homology"/>
<feature type="transmembrane region" description="Helical" evidence="10">
    <location>
        <begin position="787"/>
        <end position="808"/>
    </location>
</feature>
<comment type="similarity">
    <text evidence="2">Belongs to the UDPGP type 1 family.</text>
</comment>
<dbReference type="EC" id="2.7.7.9" evidence="3"/>
<dbReference type="PANTHER" id="PTHR43511">
    <property type="match status" value="1"/>
</dbReference>
<evidence type="ECO:0000256" key="10">
    <source>
        <dbReference type="SAM" id="Phobius"/>
    </source>
</evidence>
<feature type="compositionally biased region" description="Basic residues" evidence="9">
    <location>
        <begin position="60"/>
        <end position="71"/>
    </location>
</feature>
<dbReference type="GO" id="GO:0006011">
    <property type="term" value="P:UDP-alpha-D-glucose metabolic process"/>
    <property type="evidence" value="ECO:0007669"/>
    <property type="project" value="InterPro"/>
</dbReference>
<sequence length="882" mass="93277">MGAAADPLREAIMGQTEAQLEGIADRVGIDHGVMQGEGRLEALRKAEEAEKEAGRARESKKGKKKKKKKGKGGGGGAAAAQGLPEDEAALAAREEAEPAAALEESARLEDEARRPAEEQAPPAGSTGDPLLSEEQPVAALSLADANFDTGRAAMRNTVRGWGKGGRLGTAPRRDLEWSPPGDGGVISAMSGSGALDKLLNAGFAYAFVSNAHDPVATLDQSLLTWFAHRGEPLLLEVARRTDSEREGAHLARRTATSGLLLRASAQCPENDQHHFDDVSRHRFRATDNLWLDLRALHRKLAKLKQGDISLSVAPNLTTVDPHDETSTPVYELEATVGAVLELFGAEAAAILVPCSRFAPVRTMGDLLALRSDAYEAAGGRVVLAPEREGVPPLVLLDASYSSSDSLDALIPLAACQGAAAAGGVNEAVGKQRQRGGDRGSGGRGCEVDGSYAAPSMRMVVLELNGTTVASLEDARSRAELLLSSTCDERHDGDTLRAEACSDLIFDEGVWQTTYRMAVPGRQFGVFADNLPITFEQDSHYLKTLDGANVEPIAELPEAPDDPIPWAEGIGAAFAVNCITLSGVVFLGPGLRKLYHRHERRFLIIMSAFAAGALLAAAFYLILFEATHLVGTSSKDESVVTARWGSMVLLGFIAPSLFELAVHLLRFVLAASSFSEGASRRSPSQDPAGLLFTCCCRKVEANDPCPVDRSPSPSPDPTTRIRVLSGVLIGDLMHNFCDGIFIATGFRYCGSSLAWSIAAATIFHEIAQELSDFLILTNSAQGGLKVPLALLLNFVSGTGVLWGTVLIFSMSIDDAAVGMLLAFGGGVYLQVGAAECMPRVYEGVQSAAERVFCLAAFCVGTVAIGLVLLDHQHCSTAGAGHGH</sequence>
<dbReference type="InterPro" id="IPR016267">
    <property type="entry name" value="UDPGP_trans"/>
</dbReference>
<feature type="compositionally biased region" description="Basic and acidic residues" evidence="9">
    <location>
        <begin position="104"/>
        <end position="117"/>
    </location>
</feature>
<evidence type="ECO:0000256" key="4">
    <source>
        <dbReference type="ARBA" id="ARBA00022679"/>
    </source>
</evidence>